<feature type="region of interest" description="Disordered" evidence="1">
    <location>
        <begin position="302"/>
        <end position="321"/>
    </location>
</feature>
<dbReference type="EMBL" id="ML179365">
    <property type="protein sequence ID" value="THU89493.1"/>
    <property type="molecule type" value="Genomic_DNA"/>
</dbReference>
<feature type="compositionally biased region" description="Basic and acidic residues" evidence="1">
    <location>
        <begin position="40"/>
        <end position="53"/>
    </location>
</feature>
<feature type="compositionally biased region" description="Acidic residues" evidence="1">
    <location>
        <begin position="666"/>
        <end position="682"/>
    </location>
</feature>
<dbReference type="Proteomes" id="UP000297245">
    <property type="component" value="Unassembled WGS sequence"/>
</dbReference>
<accession>A0A4S8LKQ4</accession>
<feature type="compositionally biased region" description="Basic and acidic residues" evidence="1">
    <location>
        <begin position="66"/>
        <end position="88"/>
    </location>
</feature>
<feature type="compositionally biased region" description="Acidic residues" evidence="1">
    <location>
        <begin position="154"/>
        <end position="173"/>
    </location>
</feature>
<dbReference type="OrthoDB" id="3014170at2759"/>
<gene>
    <name evidence="2" type="ORF">K435DRAFT_841801</name>
</gene>
<dbReference type="AlphaFoldDB" id="A0A4S8LKQ4"/>
<feature type="region of interest" description="Disordered" evidence="1">
    <location>
        <begin position="1"/>
        <end position="228"/>
    </location>
</feature>
<evidence type="ECO:0000313" key="2">
    <source>
        <dbReference type="EMBL" id="THU89493.1"/>
    </source>
</evidence>
<feature type="compositionally biased region" description="Basic and acidic residues" evidence="1">
    <location>
        <begin position="302"/>
        <end position="318"/>
    </location>
</feature>
<feature type="region of interest" description="Disordered" evidence="1">
    <location>
        <begin position="570"/>
        <end position="682"/>
    </location>
</feature>
<reference evidence="2 3" key="1">
    <citation type="journal article" date="2019" name="Nat. Ecol. Evol.">
        <title>Megaphylogeny resolves global patterns of mushroom evolution.</title>
        <authorList>
            <person name="Varga T."/>
            <person name="Krizsan K."/>
            <person name="Foldi C."/>
            <person name="Dima B."/>
            <person name="Sanchez-Garcia M."/>
            <person name="Sanchez-Ramirez S."/>
            <person name="Szollosi G.J."/>
            <person name="Szarkandi J.G."/>
            <person name="Papp V."/>
            <person name="Albert L."/>
            <person name="Andreopoulos W."/>
            <person name="Angelini C."/>
            <person name="Antonin V."/>
            <person name="Barry K.W."/>
            <person name="Bougher N.L."/>
            <person name="Buchanan P."/>
            <person name="Buyck B."/>
            <person name="Bense V."/>
            <person name="Catcheside P."/>
            <person name="Chovatia M."/>
            <person name="Cooper J."/>
            <person name="Damon W."/>
            <person name="Desjardin D."/>
            <person name="Finy P."/>
            <person name="Geml J."/>
            <person name="Haridas S."/>
            <person name="Hughes K."/>
            <person name="Justo A."/>
            <person name="Karasinski D."/>
            <person name="Kautmanova I."/>
            <person name="Kiss B."/>
            <person name="Kocsube S."/>
            <person name="Kotiranta H."/>
            <person name="LaButti K.M."/>
            <person name="Lechner B.E."/>
            <person name="Liimatainen K."/>
            <person name="Lipzen A."/>
            <person name="Lukacs Z."/>
            <person name="Mihaltcheva S."/>
            <person name="Morgado L.N."/>
            <person name="Niskanen T."/>
            <person name="Noordeloos M.E."/>
            <person name="Ohm R.A."/>
            <person name="Ortiz-Santana B."/>
            <person name="Ovrebo C."/>
            <person name="Racz N."/>
            <person name="Riley R."/>
            <person name="Savchenko A."/>
            <person name="Shiryaev A."/>
            <person name="Soop K."/>
            <person name="Spirin V."/>
            <person name="Szebenyi C."/>
            <person name="Tomsovsky M."/>
            <person name="Tulloss R.E."/>
            <person name="Uehling J."/>
            <person name="Grigoriev I.V."/>
            <person name="Vagvolgyi C."/>
            <person name="Papp T."/>
            <person name="Martin F.M."/>
            <person name="Miettinen O."/>
            <person name="Hibbett D.S."/>
            <person name="Nagy L.G."/>
        </authorList>
    </citation>
    <scope>NUCLEOTIDE SEQUENCE [LARGE SCALE GENOMIC DNA]</scope>
    <source>
        <strain evidence="2 3">CBS 962.96</strain>
    </source>
</reference>
<sequence>MSNKMPQLSLPPMGTRSSNRTAHPGLPDAKGKRRTPQEMAEARAQEQKAKEAKAATVKVAIQKAAQIEDRQRQEDLKRQEESRTEKPKANPKARQVTGPGAANNRGVEYGIQRGPPTKKSGKKTTYESDESESNVSMSDAPKRGEIMIEGFDSGSDEYEPQDSGDETSGDVDLEVQKRTALKVSRSAITQHRVTKAAVGTPAVNVESSHHKRKASGEKTKGKGKKTKTHTQAVARLNAAFKKQISRVSSSDASMVSASEPESDSLVHFGGLNDENPEVERSSVVATSKVKPETSVKIEHVEVKKPRTRKEARDGDKKWKMSHLPGGNATQKLFQSAVVPLFQQKAGTLLPWTGLDTEDHQVILDTVFGEGTYVTDGKDVWDGLLGYAMTNWRSAIGQAGIDVVKEFINDNADRLNSSDMIAFFVESFLALSPKGIEVYIFEEYDHVKQRGKGILMSPLIIKTFAKAHYSKPRGLAALKDKMRIIDKPIGAVLLCTVSIARALNCWKNGVFEYNPKTNPTDQFSAKNWGDTAALKDGRMVPQLRSTKFLETLKSRDDKWWDDFYEKVKQANKAEGGDDGPGTVGGADPQDASGGAPPIVYLSDSDNSDDAAPEDAASLENFGSAIDGNEIGRDGDSNGDGSDIGFDGSEELDAAAVDGQSSGVSDLELGEMDLDGNEDEEDEQ</sequence>
<protein>
    <submittedName>
        <fullName evidence="2">Uncharacterized protein</fullName>
    </submittedName>
</protein>
<name>A0A4S8LKQ4_DENBC</name>
<evidence type="ECO:0000313" key="3">
    <source>
        <dbReference type="Proteomes" id="UP000297245"/>
    </source>
</evidence>
<evidence type="ECO:0000256" key="1">
    <source>
        <dbReference type="SAM" id="MobiDB-lite"/>
    </source>
</evidence>
<organism evidence="2 3">
    <name type="scientific">Dendrothele bispora (strain CBS 962.96)</name>
    <dbReference type="NCBI Taxonomy" id="1314807"/>
    <lineage>
        <taxon>Eukaryota</taxon>
        <taxon>Fungi</taxon>
        <taxon>Dikarya</taxon>
        <taxon>Basidiomycota</taxon>
        <taxon>Agaricomycotina</taxon>
        <taxon>Agaricomycetes</taxon>
        <taxon>Agaricomycetidae</taxon>
        <taxon>Agaricales</taxon>
        <taxon>Agaricales incertae sedis</taxon>
        <taxon>Dendrothele</taxon>
    </lineage>
</organism>
<proteinExistence type="predicted"/>
<keyword evidence="3" id="KW-1185">Reference proteome</keyword>